<evidence type="ECO:0000313" key="3">
    <source>
        <dbReference type="Proteomes" id="UP000278143"/>
    </source>
</evidence>
<accession>A0A4P9Z4X0</accession>
<name>A0A4P9Z4X0_9FUNG</name>
<feature type="domain" description="Protein kinase" evidence="1">
    <location>
        <begin position="1"/>
        <end position="239"/>
    </location>
</feature>
<dbReference type="GO" id="GO:0004672">
    <property type="term" value="F:protein kinase activity"/>
    <property type="evidence" value="ECO:0007669"/>
    <property type="project" value="InterPro"/>
</dbReference>
<dbReference type="AlphaFoldDB" id="A0A4P9Z4X0"/>
<feature type="non-terminal residue" evidence="2">
    <location>
        <position position="1"/>
    </location>
</feature>
<sequence length="239" mass="27370">YHIYVAKKLHQFDHAGYKCLVFSVNSYKTLNELGAETRDYRQRAVQLAPVLKQLLLGVAFIHSAKLTHNNINWSNVMVSGANANAFRINIINFSLSQPIRPDSTDGVVLSRVPKHTLGFSPPEAYADIDYDLRKQDTWSVMATAVAFYKGKISGNTRVRDGVREPLSQKKYEESMRRLHEKHRDTRDVYPLHDSIYALFQRIVPSSRKLFTINNAIRPIPEDFVQQHLKAITSTRPYVA</sequence>
<evidence type="ECO:0000313" key="2">
    <source>
        <dbReference type="EMBL" id="RKP26901.1"/>
    </source>
</evidence>
<dbReference type="Proteomes" id="UP000278143">
    <property type="component" value="Unassembled WGS sequence"/>
</dbReference>
<dbReference type="PROSITE" id="PS50011">
    <property type="entry name" value="PROTEIN_KINASE_DOM"/>
    <property type="match status" value="1"/>
</dbReference>
<dbReference type="SUPFAM" id="SSF56112">
    <property type="entry name" value="Protein kinase-like (PK-like)"/>
    <property type="match status" value="1"/>
</dbReference>
<dbReference type="Gene3D" id="1.10.510.10">
    <property type="entry name" value="Transferase(Phosphotransferase) domain 1"/>
    <property type="match status" value="1"/>
</dbReference>
<protein>
    <recommendedName>
        <fullName evidence="1">Protein kinase domain-containing protein</fullName>
    </recommendedName>
</protein>
<reference evidence="3" key="1">
    <citation type="journal article" date="2018" name="Nat. Microbiol.">
        <title>Leveraging single-cell genomics to expand the fungal tree of life.</title>
        <authorList>
            <person name="Ahrendt S.R."/>
            <person name="Quandt C.A."/>
            <person name="Ciobanu D."/>
            <person name="Clum A."/>
            <person name="Salamov A."/>
            <person name="Andreopoulos B."/>
            <person name="Cheng J.F."/>
            <person name="Woyke T."/>
            <person name="Pelin A."/>
            <person name="Henrissat B."/>
            <person name="Reynolds N.K."/>
            <person name="Benny G.L."/>
            <person name="Smith M.E."/>
            <person name="James T.Y."/>
            <person name="Grigoriev I.V."/>
        </authorList>
    </citation>
    <scope>NUCLEOTIDE SEQUENCE [LARGE SCALE GENOMIC DNA]</scope>
    <source>
        <strain evidence="3">Benny S71-1</strain>
    </source>
</reference>
<proteinExistence type="predicted"/>
<organism evidence="2 3">
    <name type="scientific">Syncephalis pseudoplumigaleata</name>
    <dbReference type="NCBI Taxonomy" id="1712513"/>
    <lineage>
        <taxon>Eukaryota</taxon>
        <taxon>Fungi</taxon>
        <taxon>Fungi incertae sedis</taxon>
        <taxon>Zoopagomycota</taxon>
        <taxon>Zoopagomycotina</taxon>
        <taxon>Zoopagomycetes</taxon>
        <taxon>Zoopagales</taxon>
        <taxon>Piptocephalidaceae</taxon>
        <taxon>Syncephalis</taxon>
    </lineage>
</organism>
<dbReference type="EMBL" id="KZ989309">
    <property type="protein sequence ID" value="RKP26901.1"/>
    <property type="molecule type" value="Genomic_DNA"/>
</dbReference>
<evidence type="ECO:0000259" key="1">
    <source>
        <dbReference type="PROSITE" id="PS50011"/>
    </source>
</evidence>
<gene>
    <name evidence="2" type="ORF">SYNPS1DRAFT_21439</name>
</gene>
<dbReference type="InterPro" id="IPR000719">
    <property type="entry name" value="Prot_kinase_dom"/>
</dbReference>
<dbReference type="Pfam" id="PF00069">
    <property type="entry name" value="Pkinase"/>
    <property type="match status" value="1"/>
</dbReference>
<keyword evidence="3" id="KW-1185">Reference proteome</keyword>
<dbReference type="OrthoDB" id="10566014at2759"/>
<dbReference type="GO" id="GO:0005524">
    <property type="term" value="F:ATP binding"/>
    <property type="evidence" value="ECO:0007669"/>
    <property type="project" value="InterPro"/>
</dbReference>
<dbReference type="InterPro" id="IPR011009">
    <property type="entry name" value="Kinase-like_dom_sf"/>
</dbReference>